<evidence type="ECO:0000313" key="20">
    <source>
        <dbReference type="WBParaSite" id="EN70_12238"/>
    </source>
</evidence>
<dbReference type="PROSITE" id="PS51215">
    <property type="entry name" value="AWS"/>
    <property type="match status" value="1"/>
</dbReference>
<dbReference type="PROSITE" id="PS50016">
    <property type="entry name" value="ZF_PHD_2"/>
    <property type="match status" value="1"/>
</dbReference>
<dbReference type="Gene3D" id="3.30.40.10">
    <property type="entry name" value="Zinc/RING finger domain, C3HC4 (zinc finger)"/>
    <property type="match status" value="1"/>
</dbReference>
<feature type="compositionally biased region" description="Polar residues" evidence="13">
    <location>
        <begin position="358"/>
        <end position="369"/>
    </location>
</feature>
<evidence type="ECO:0000256" key="12">
    <source>
        <dbReference type="PROSITE-ProRule" id="PRU00146"/>
    </source>
</evidence>
<evidence type="ECO:0000256" key="10">
    <source>
        <dbReference type="ARBA" id="ARBA00022853"/>
    </source>
</evidence>
<evidence type="ECO:0000259" key="18">
    <source>
        <dbReference type="PROSITE" id="PS51215"/>
    </source>
</evidence>
<reference evidence="20" key="2">
    <citation type="submission" date="2016-11" db="UniProtKB">
        <authorList>
            <consortium name="WormBaseParasite"/>
        </authorList>
    </citation>
    <scope>IDENTIFICATION</scope>
</reference>
<keyword evidence="7" id="KW-0479">Metal-binding</keyword>
<feature type="domain" description="Post-SET" evidence="16">
    <location>
        <begin position="1025"/>
        <end position="1041"/>
    </location>
</feature>
<keyword evidence="3" id="KW-0158">Chromosome</keyword>
<evidence type="ECO:0000256" key="6">
    <source>
        <dbReference type="ARBA" id="ARBA00022691"/>
    </source>
</evidence>
<feature type="region of interest" description="Disordered" evidence="13">
    <location>
        <begin position="1187"/>
        <end position="1214"/>
    </location>
</feature>
<feature type="domain" description="PHD-type" evidence="14">
    <location>
        <begin position="1253"/>
        <end position="1302"/>
    </location>
</feature>
<dbReference type="WBParaSite" id="EN70_12238">
    <property type="protein sequence ID" value="EN70_12238"/>
    <property type="gene ID" value="EN70_12238"/>
</dbReference>
<dbReference type="GO" id="GO:0042800">
    <property type="term" value="F:histone H3K4 methyltransferase activity"/>
    <property type="evidence" value="ECO:0007669"/>
    <property type="project" value="TreeGrafter"/>
</dbReference>
<dbReference type="STRING" id="7209.A0A1I7VCC7"/>
<feature type="region of interest" description="Disordered" evidence="13">
    <location>
        <begin position="421"/>
        <end position="440"/>
    </location>
</feature>
<dbReference type="PROSITE" id="PS51038">
    <property type="entry name" value="BAH"/>
    <property type="match status" value="1"/>
</dbReference>
<accession>A0A1I7VCC7</accession>
<dbReference type="SMART" id="SM00439">
    <property type="entry name" value="BAH"/>
    <property type="match status" value="1"/>
</dbReference>
<feature type="compositionally biased region" description="Pro residues" evidence="13">
    <location>
        <begin position="108"/>
        <end position="128"/>
    </location>
</feature>
<dbReference type="InterPro" id="IPR043151">
    <property type="entry name" value="BAH_sf"/>
</dbReference>
<keyword evidence="8 12" id="KW-0863">Zinc-finger</keyword>
<evidence type="ECO:0000259" key="16">
    <source>
        <dbReference type="PROSITE" id="PS50868"/>
    </source>
</evidence>
<evidence type="ECO:0000256" key="9">
    <source>
        <dbReference type="ARBA" id="ARBA00022833"/>
    </source>
</evidence>
<evidence type="ECO:0000259" key="15">
    <source>
        <dbReference type="PROSITE" id="PS50280"/>
    </source>
</evidence>
<keyword evidence="11" id="KW-0539">Nucleus</keyword>
<evidence type="ECO:0000256" key="1">
    <source>
        <dbReference type="ARBA" id="ARBA00004123"/>
    </source>
</evidence>
<organism evidence="19 20">
    <name type="scientific">Loa loa</name>
    <name type="common">Eye worm</name>
    <name type="synonym">Filaria loa</name>
    <dbReference type="NCBI Taxonomy" id="7209"/>
    <lineage>
        <taxon>Eukaryota</taxon>
        <taxon>Metazoa</taxon>
        <taxon>Ecdysozoa</taxon>
        <taxon>Nematoda</taxon>
        <taxon>Chromadorea</taxon>
        <taxon>Rhabditida</taxon>
        <taxon>Spirurina</taxon>
        <taxon>Spiruromorpha</taxon>
        <taxon>Filarioidea</taxon>
        <taxon>Onchocercidae</taxon>
        <taxon>Loa</taxon>
    </lineage>
</organism>
<keyword evidence="9" id="KW-0862">Zinc</keyword>
<dbReference type="GO" id="GO:0005694">
    <property type="term" value="C:chromosome"/>
    <property type="evidence" value="ECO:0007669"/>
    <property type="project" value="UniProtKB-SubCell"/>
</dbReference>
<feature type="region of interest" description="Disordered" evidence="13">
    <location>
        <begin position="1075"/>
        <end position="1098"/>
    </location>
</feature>
<dbReference type="Pfam" id="PF00628">
    <property type="entry name" value="PHD"/>
    <property type="match status" value="1"/>
</dbReference>
<dbReference type="Gene3D" id="2.30.30.490">
    <property type="match status" value="1"/>
</dbReference>
<dbReference type="SMART" id="SM00317">
    <property type="entry name" value="SET"/>
    <property type="match status" value="1"/>
</dbReference>
<name>A0A1I7VCC7_LOALO</name>
<feature type="domain" description="BAH" evidence="17">
    <location>
        <begin position="1377"/>
        <end position="1495"/>
    </location>
</feature>
<feature type="region of interest" description="Disordered" evidence="13">
    <location>
        <begin position="555"/>
        <end position="592"/>
    </location>
</feature>
<evidence type="ECO:0000259" key="17">
    <source>
        <dbReference type="PROSITE" id="PS51038"/>
    </source>
</evidence>
<feature type="compositionally biased region" description="Low complexity" evidence="13">
    <location>
        <begin position="156"/>
        <end position="169"/>
    </location>
</feature>
<evidence type="ECO:0000259" key="14">
    <source>
        <dbReference type="PROSITE" id="PS50016"/>
    </source>
</evidence>
<dbReference type="Gene3D" id="2.170.270.10">
    <property type="entry name" value="SET domain"/>
    <property type="match status" value="1"/>
</dbReference>
<dbReference type="InterPro" id="IPR003616">
    <property type="entry name" value="Post-SET_dom"/>
</dbReference>
<feature type="domain" description="AWS" evidence="18">
    <location>
        <begin position="851"/>
        <end position="897"/>
    </location>
</feature>
<keyword evidence="5" id="KW-0808">Transferase</keyword>
<dbReference type="SMART" id="SM00570">
    <property type="entry name" value="AWS"/>
    <property type="match status" value="1"/>
</dbReference>
<feature type="compositionally biased region" description="Low complexity" evidence="13">
    <location>
        <begin position="1083"/>
        <end position="1092"/>
    </location>
</feature>
<keyword evidence="19" id="KW-1185">Reference proteome</keyword>
<evidence type="ECO:0000313" key="19">
    <source>
        <dbReference type="Proteomes" id="UP000095285"/>
    </source>
</evidence>
<keyword evidence="10" id="KW-0156">Chromatin regulator</keyword>
<reference evidence="19" key="1">
    <citation type="submission" date="2012-04" db="EMBL/GenBank/DDBJ databases">
        <title>The Genome Sequence of Loa loa.</title>
        <authorList>
            <consortium name="The Broad Institute Genome Sequencing Platform"/>
            <consortium name="Broad Institute Genome Sequencing Center for Infectious Disease"/>
            <person name="Nutman T.B."/>
            <person name="Fink D.L."/>
            <person name="Russ C."/>
            <person name="Young S."/>
            <person name="Zeng Q."/>
            <person name="Gargeya S."/>
            <person name="Alvarado L."/>
            <person name="Berlin A."/>
            <person name="Chapman S.B."/>
            <person name="Chen Z."/>
            <person name="Freedman E."/>
            <person name="Gellesch M."/>
            <person name="Goldberg J."/>
            <person name="Griggs A."/>
            <person name="Gujja S."/>
            <person name="Heilman E.R."/>
            <person name="Heiman D."/>
            <person name="Howarth C."/>
            <person name="Mehta T."/>
            <person name="Neiman D."/>
            <person name="Pearson M."/>
            <person name="Roberts A."/>
            <person name="Saif S."/>
            <person name="Shea T."/>
            <person name="Shenoy N."/>
            <person name="Sisk P."/>
            <person name="Stolte C."/>
            <person name="Sykes S."/>
            <person name="White J."/>
            <person name="Yandava C."/>
            <person name="Haas B."/>
            <person name="Henn M.R."/>
            <person name="Nusbaum C."/>
            <person name="Birren B."/>
        </authorList>
    </citation>
    <scope>NUCLEOTIDE SEQUENCE [LARGE SCALE GENOMIC DNA]</scope>
</reference>
<sequence>MGLEAVPCVLRSAANGGSNSSYCTIGFLIRPSTSSTNNNNNGQTVSNAAVGSTASVAVPSGSVPKSLHVVPATIQKQSAALATAAPKLVVPSVLRIQPTPCTSAHLAPPAPQPVQHPAPPKPPPPPPVQHHHLQPQQQQQPQHCSTDGWLHAPPRSNVSSGSFESPSPSQVVPQMNANEPYDCQMPCTSTTSFFPPISSITQSFSSGKSDIDLLQDMTHHVDLNPPIMHQQQQSQHITDKTVMITSNHYAQQHIMPPQPPQQHQYHSSTPTMMHMQDSSTCTSMQANYQTHVQVELNGGMPSCHYQNSYNVVADCSPTADSGIQSIADSPPADPFTPPTPYIPPPPSIAATVNKSKEAQSTTDSANCSDDYSDMPRLIPFHQMEAESGSPLTEEPPSFITKTPLDNAVLSTAELDTVMEDEAKNSERNHEPKKGSDDDIPKIAITPAMNVTDLVEQLMSHMDPQQRKQFASAIQSKVAIDTTAVDSCTLSTTATVTTTDIGASSAVTTSADVVSSVTTFPTANIISAATICDNKAMESKEPEHEVAVQTEFTNASKEQSYENRGVGSEIPEFRSGISGKKRKTRKRKVEDCSESVLEKPARKMKRRKVELRSDVVAMGSSNLDELSAVEKTGANSLKTQMKPLLSSGNLGPEVQTEERRCKGRKKQHEGKKYIAEKKFPTRKLEKKKVISGGIGEEQQEFAANVAAGESSPHLECPDENMVDQIKEFHLDMKRKVNEQLKIVIEQIGKKFANLELNLGDREHWDLPWYRLNWKEVTRRLIERNRFEKSKREKNTSKVCRFGDRKLAKSRKSDSFVASATTSSVKVCEKSRRSPGDYIKLKQNVIVDAYPKIEQMQCSCSSGCCGESDECLNRVILMECGSSCPRNALCTNKRLFRRECVERLQTFQTMNGCGIGVKTDVNIDKGQFICEYIGEVVSMETFNVRSRTDYRYQRNHYALNLCPGFVVDAYHKGNIARFINHSCAPNCEMQRWSVNGHYRIGLFALRGIHEGEELTYDYNWDAFEFDDVTICCCGAPNCRHFLNKNVIMNNREKELARNTRLLLLRNVRKSAACKLKKFRKESRSRSQSRTSKTSLAVLPPSNSDAHLEQLCQEVVMKFNDSKVASKKQLKKLSNFVAELREQHTSTLTVLEMLESIEVKVNSLLSISSRPLDRRKLDIWRASFASIKAKHSRQTRKLGKSDHQQQHQSPRKSRTGPHRTLTAAINYGYLDSSIPVGSYDHDSFSFLSVADANTDCVRCICGTTDDDGPMIQCEKCNFWLHEECVFDEKLFDEVKDFVCIMCVRNAQRTSTASIPLRIQPDYNFKNCTYYRTLVNSRHLQVRLSETVYVQKLENDNHKLILRRLVECTKRSGPVATIIPAEIEDTDREFCPVSFHRKNVRCFRIERLFSFEGHKFVFGFYYARPHEVYCEPGKLFHEKELFATNMYDTLPLDAVVGRCLALESSIYCLGRPKLPHYEEVDVYFVEYQTGKNSKFEKIPAKNQYYINTDPLIFSHFKQKLTISKTFTPFVMEQDMKNFSRFNAAEHKNSAISRRRQRMTNLEIVLQHLPITGKSRESLKSPVLSIKTFPEK</sequence>
<feature type="region of interest" description="Disordered" evidence="13">
    <location>
        <begin position="257"/>
        <end position="276"/>
    </location>
</feature>
<dbReference type="PROSITE" id="PS50868">
    <property type="entry name" value="POST_SET"/>
    <property type="match status" value="1"/>
</dbReference>
<comment type="subcellular location">
    <subcellularLocation>
        <location evidence="2">Chromosome</location>
    </subcellularLocation>
    <subcellularLocation>
        <location evidence="1">Nucleus</location>
    </subcellularLocation>
</comment>
<evidence type="ECO:0000256" key="13">
    <source>
        <dbReference type="SAM" id="MobiDB-lite"/>
    </source>
</evidence>
<evidence type="ECO:0000256" key="4">
    <source>
        <dbReference type="ARBA" id="ARBA00022603"/>
    </source>
</evidence>
<dbReference type="SMART" id="SM00249">
    <property type="entry name" value="PHD"/>
    <property type="match status" value="1"/>
</dbReference>
<dbReference type="InterPro" id="IPR046341">
    <property type="entry name" value="SET_dom_sf"/>
</dbReference>
<dbReference type="GO" id="GO:0006355">
    <property type="term" value="P:regulation of DNA-templated transcription"/>
    <property type="evidence" value="ECO:0007669"/>
    <property type="project" value="TreeGrafter"/>
</dbReference>
<dbReference type="Proteomes" id="UP000095285">
    <property type="component" value="Unassembled WGS sequence"/>
</dbReference>
<dbReference type="GO" id="GO:0005654">
    <property type="term" value="C:nucleoplasm"/>
    <property type="evidence" value="ECO:0007669"/>
    <property type="project" value="TreeGrafter"/>
</dbReference>
<dbReference type="PANTHER" id="PTHR46147:SF3">
    <property type="entry name" value="HISTONE-LYSINE N-METHYLTRANSFERASE ASH1"/>
    <property type="match status" value="1"/>
</dbReference>
<dbReference type="GO" id="GO:0032259">
    <property type="term" value="P:methylation"/>
    <property type="evidence" value="ECO:0007669"/>
    <property type="project" value="UniProtKB-KW"/>
</dbReference>
<feature type="compositionally biased region" description="Low complexity" evidence="13">
    <location>
        <begin position="134"/>
        <end position="143"/>
    </location>
</feature>
<evidence type="ECO:0000256" key="3">
    <source>
        <dbReference type="ARBA" id="ARBA00022454"/>
    </source>
</evidence>
<dbReference type="Pfam" id="PF01426">
    <property type="entry name" value="BAH"/>
    <property type="match status" value="1"/>
</dbReference>
<evidence type="ECO:0000256" key="2">
    <source>
        <dbReference type="ARBA" id="ARBA00004286"/>
    </source>
</evidence>
<keyword evidence="6" id="KW-0949">S-adenosyl-L-methionine</keyword>
<protein>
    <submittedName>
        <fullName evidence="20">Histone-lysine N-methyltransferase</fullName>
    </submittedName>
</protein>
<proteinExistence type="predicted"/>
<feature type="region of interest" description="Disordered" evidence="13">
    <location>
        <begin position="348"/>
        <end position="371"/>
    </location>
</feature>
<dbReference type="InterPro" id="IPR019787">
    <property type="entry name" value="Znf_PHD-finger"/>
</dbReference>
<dbReference type="PANTHER" id="PTHR46147">
    <property type="entry name" value="HISTONE-LYSINE N-METHYLTRANSFERASE ASH1"/>
    <property type="match status" value="1"/>
</dbReference>
<dbReference type="InterPro" id="IPR006560">
    <property type="entry name" value="AWS_dom"/>
</dbReference>
<evidence type="ECO:0000256" key="11">
    <source>
        <dbReference type="ARBA" id="ARBA00023242"/>
    </source>
</evidence>
<dbReference type="PROSITE" id="PS50280">
    <property type="entry name" value="SET"/>
    <property type="match status" value="1"/>
</dbReference>
<feature type="region of interest" description="Disordered" evidence="13">
    <location>
        <begin position="101"/>
        <end position="178"/>
    </location>
</feature>
<dbReference type="InterPro" id="IPR001965">
    <property type="entry name" value="Znf_PHD"/>
</dbReference>
<dbReference type="GO" id="GO:0003682">
    <property type="term" value="F:chromatin binding"/>
    <property type="evidence" value="ECO:0007669"/>
    <property type="project" value="InterPro"/>
</dbReference>
<dbReference type="InterPro" id="IPR001214">
    <property type="entry name" value="SET_dom"/>
</dbReference>
<dbReference type="GO" id="GO:0008270">
    <property type="term" value="F:zinc ion binding"/>
    <property type="evidence" value="ECO:0007669"/>
    <property type="project" value="UniProtKB-KW"/>
</dbReference>
<evidence type="ECO:0000256" key="8">
    <source>
        <dbReference type="ARBA" id="ARBA00022771"/>
    </source>
</evidence>
<dbReference type="InterPro" id="IPR019786">
    <property type="entry name" value="Zinc_finger_PHD-type_CS"/>
</dbReference>
<evidence type="ECO:0000256" key="5">
    <source>
        <dbReference type="ARBA" id="ARBA00022679"/>
    </source>
</evidence>
<dbReference type="InterPro" id="IPR011011">
    <property type="entry name" value="Znf_FYVE_PHD"/>
</dbReference>
<feature type="compositionally biased region" description="Polar residues" evidence="13">
    <location>
        <begin position="265"/>
        <end position="276"/>
    </location>
</feature>
<evidence type="ECO:0000256" key="7">
    <source>
        <dbReference type="ARBA" id="ARBA00022723"/>
    </source>
</evidence>
<feature type="region of interest" description="Disordered" evidence="13">
    <location>
        <begin position="641"/>
        <end position="669"/>
    </location>
</feature>
<dbReference type="InterPro" id="IPR013083">
    <property type="entry name" value="Znf_RING/FYVE/PHD"/>
</dbReference>
<dbReference type="InterPro" id="IPR001025">
    <property type="entry name" value="BAH_dom"/>
</dbReference>
<feature type="domain" description="SET" evidence="15">
    <location>
        <begin position="900"/>
        <end position="1017"/>
    </location>
</feature>
<dbReference type="SUPFAM" id="SSF82199">
    <property type="entry name" value="SET domain"/>
    <property type="match status" value="1"/>
</dbReference>
<dbReference type="Pfam" id="PF00856">
    <property type="entry name" value="SET"/>
    <property type="match status" value="1"/>
</dbReference>
<keyword evidence="4" id="KW-0489">Methyltransferase</keyword>
<dbReference type="SUPFAM" id="SSF57903">
    <property type="entry name" value="FYVE/PHD zinc finger"/>
    <property type="match status" value="1"/>
</dbReference>
<dbReference type="PROSITE" id="PS01359">
    <property type="entry name" value="ZF_PHD_1"/>
    <property type="match status" value="1"/>
</dbReference>